<evidence type="ECO:0000313" key="7">
    <source>
        <dbReference type="Proteomes" id="UP000694941"/>
    </source>
</evidence>
<gene>
    <name evidence="8" type="primary">LOC106457992</name>
</gene>
<accession>A0ABM1B1H5</accession>
<evidence type="ECO:0000256" key="2">
    <source>
        <dbReference type="ARBA" id="ARBA00007018"/>
    </source>
</evidence>
<evidence type="ECO:0000256" key="3">
    <source>
        <dbReference type="ARBA" id="ARBA00022692"/>
    </source>
</evidence>
<dbReference type="RefSeq" id="XP_013772896.1">
    <property type="nucleotide sequence ID" value="XM_013917442.2"/>
</dbReference>
<evidence type="ECO:0000256" key="6">
    <source>
        <dbReference type="SAM" id="Phobius"/>
    </source>
</evidence>
<dbReference type="PANTHER" id="PTHR20855">
    <property type="entry name" value="ADIPOR/PROGESTIN RECEPTOR-RELATED"/>
    <property type="match status" value="1"/>
</dbReference>
<evidence type="ECO:0000256" key="1">
    <source>
        <dbReference type="ARBA" id="ARBA00004141"/>
    </source>
</evidence>
<comment type="subcellular location">
    <subcellularLocation>
        <location evidence="1">Membrane</location>
        <topology evidence="1">Multi-pass membrane protein</topology>
    </subcellularLocation>
</comment>
<dbReference type="Proteomes" id="UP000694941">
    <property type="component" value="Unplaced"/>
</dbReference>
<evidence type="ECO:0000256" key="5">
    <source>
        <dbReference type="ARBA" id="ARBA00023136"/>
    </source>
</evidence>
<name>A0ABM1B1H5_LIMPO</name>
<keyword evidence="4 6" id="KW-1133">Transmembrane helix</keyword>
<evidence type="ECO:0000313" key="8">
    <source>
        <dbReference type="RefSeq" id="XP_013772896.1"/>
    </source>
</evidence>
<sequence>MYRSTKNVNLGFENKNETARENGFEYSDVLRNGFSDIPSTDLVSTNIDSESLDGDSKCKNKSKNVNFKGIEILNNHRLLLRRDQVPVHLQFNPYVIQGYRPILTTWGCLQSLFYLHNETINIFTHALALVYALIWLPYLLPWDQIQIPILPYCHAVATFAPWLGSSTYHLFMNHEGGSKTYVKLLQWDMIGIWVTQTCVKALCAATFASSAWQRRISFLYLLLMRLAVLCVRLTKFGGGHPQALVHVAMQDLWSVIGAVISATQIPERWLPGKFDMAFNSHNIMHALVVLGSMHMHWAAEKDFIWLSEEICNP</sequence>
<reference evidence="8" key="1">
    <citation type="submission" date="2025-08" db="UniProtKB">
        <authorList>
            <consortium name="RefSeq"/>
        </authorList>
    </citation>
    <scope>IDENTIFICATION</scope>
    <source>
        <tissue evidence="8">Muscle</tissue>
    </source>
</reference>
<feature type="transmembrane region" description="Helical" evidence="6">
    <location>
        <begin position="122"/>
        <end position="140"/>
    </location>
</feature>
<proteinExistence type="inferred from homology"/>
<dbReference type="InterPro" id="IPR004254">
    <property type="entry name" value="AdipoR/HlyIII-related"/>
</dbReference>
<organism evidence="7 8">
    <name type="scientific">Limulus polyphemus</name>
    <name type="common">Atlantic horseshoe crab</name>
    <dbReference type="NCBI Taxonomy" id="6850"/>
    <lineage>
        <taxon>Eukaryota</taxon>
        <taxon>Metazoa</taxon>
        <taxon>Ecdysozoa</taxon>
        <taxon>Arthropoda</taxon>
        <taxon>Chelicerata</taxon>
        <taxon>Merostomata</taxon>
        <taxon>Xiphosura</taxon>
        <taxon>Limulidae</taxon>
        <taxon>Limulus</taxon>
    </lineage>
</organism>
<comment type="similarity">
    <text evidence="2">Belongs to the ADIPOR family.</text>
</comment>
<dbReference type="GeneID" id="106457992"/>
<keyword evidence="5 6" id="KW-0472">Membrane</keyword>
<dbReference type="Pfam" id="PF03006">
    <property type="entry name" value="HlyIII"/>
    <property type="match status" value="1"/>
</dbReference>
<protein>
    <submittedName>
        <fullName evidence="8">Progestin and adipoQ receptor family member 4-like isoform X2</fullName>
    </submittedName>
</protein>
<keyword evidence="7" id="KW-1185">Reference proteome</keyword>
<evidence type="ECO:0000256" key="4">
    <source>
        <dbReference type="ARBA" id="ARBA00022989"/>
    </source>
</evidence>
<dbReference type="PANTHER" id="PTHR20855:SF138">
    <property type="entry name" value="PROGESTIN AND ADIPOQ RECEPTOR FAMILY MEMBER 4"/>
    <property type="match status" value="1"/>
</dbReference>
<keyword evidence="3 6" id="KW-0812">Transmembrane</keyword>